<organism evidence="1">
    <name type="scientific">uncultured Coleofasciculus sp</name>
    <dbReference type="NCBI Taxonomy" id="1267456"/>
    <lineage>
        <taxon>Bacteria</taxon>
        <taxon>Bacillati</taxon>
        <taxon>Cyanobacteriota</taxon>
        <taxon>Cyanophyceae</taxon>
        <taxon>Coleofasciculales</taxon>
        <taxon>Coleofasciculaceae</taxon>
        <taxon>Coleofasciculus</taxon>
        <taxon>environmental samples</taxon>
    </lineage>
</organism>
<name>A0A6J4K3X2_9CYAN</name>
<sequence length="81" mass="9331">MFALRMRERDAVNYLYLEFLAPHAAYRALRVIALFRLCNLVSMLFTIAELFTICISDEKTYYGENTESVETAKNAKIGSEL</sequence>
<dbReference type="AlphaFoldDB" id="A0A6J4K3X2"/>
<dbReference type="EMBL" id="CADCTM010000804">
    <property type="protein sequence ID" value="CAA9294282.1"/>
    <property type="molecule type" value="Genomic_DNA"/>
</dbReference>
<gene>
    <name evidence="1" type="ORF">AVDCRST_MAG92-4571</name>
</gene>
<reference evidence="1" key="1">
    <citation type="submission" date="2020-02" db="EMBL/GenBank/DDBJ databases">
        <authorList>
            <person name="Meier V. D."/>
        </authorList>
    </citation>
    <scope>NUCLEOTIDE SEQUENCE</scope>
    <source>
        <strain evidence="1">AVDCRST_MAG92</strain>
    </source>
</reference>
<evidence type="ECO:0000313" key="1">
    <source>
        <dbReference type="EMBL" id="CAA9294282.1"/>
    </source>
</evidence>
<accession>A0A6J4K3X2</accession>
<protein>
    <submittedName>
        <fullName evidence="1">Uncharacterized protein</fullName>
    </submittedName>
</protein>
<proteinExistence type="predicted"/>